<sequence length="457" mass="52075">MPCESLPLEIWDMIVHYLDGQTNKALRLANRTLSHLSSGRSFERRFQDYRVELTTNGIQQLQNLVTHPWLGNLVETLTLDVDPATKAHCGLSPSKVDLREPTGATWIMPSRGARETSNNDGSLQGSSRLPRRHSNPQQDTEADTNGDDLLDDEGTQSGLNRRFINSLLQIFEALKSIRKITFWGGNNTPCSDCSGTDEDGISQFSRRWEETVRTYYLTATAIIEARLVVDSFEVYLDSPLNTSLVPALVIAPFLDFGPPASMTSLYQLLAHLGVDEPPDHEYQWEDFETSLTVGGNTLDVPITPKFKIDLSTISSFKVSTFHGYNPHQTRQVFEKIVRCMGFASIQCVYLFDQIYREHDLLWFLVMNPSIIHLELSFVLVFDGHWTPIFDFLATRMPHLQSLTLGFLLNEDHKCIRPLRTWEKLDDFPQLQDRRGISYGRTFDKVDLARGLRFVPPF</sequence>
<accession>A0ACC3BAZ6</accession>
<dbReference type="EMBL" id="JAOPJF010000010">
    <property type="protein sequence ID" value="KAK1147842.1"/>
    <property type="molecule type" value="Genomic_DNA"/>
</dbReference>
<reference evidence="1 2" key="1">
    <citation type="journal article" date="2023" name="ACS Omega">
        <title>Identification of the Neoaspergillic Acid Biosynthesis Gene Cluster by Establishing an In Vitro CRISPR-Ribonucleoprotein Genetic System in Aspergillus melleus.</title>
        <authorList>
            <person name="Yuan B."/>
            <person name="Grau M.F."/>
            <person name="Murata R.M."/>
            <person name="Torok T."/>
            <person name="Venkateswaran K."/>
            <person name="Stajich J.E."/>
            <person name="Wang C.C.C."/>
        </authorList>
    </citation>
    <scope>NUCLEOTIDE SEQUENCE [LARGE SCALE GENOMIC DNA]</scope>
    <source>
        <strain evidence="1 2">IMV 1140</strain>
    </source>
</reference>
<organism evidence="1 2">
    <name type="scientific">Aspergillus melleus</name>
    <dbReference type="NCBI Taxonomy" id="138277"/>
    <lineage>
        <taxon>Eukaryota</taxon>
        <taxon>Fungi</taxon>
        <taxon>Dikarya</taxon>
        <taxon>Ascomycota</taxon>
        <taxon>Pezizomycotina</taxon>
        <taxon>Eurotiomycetes</taxon>
        <taxon>Eurotiomycetidae</taxon>
        <taxon>Eurotiales</taxon>
        <taxon>Aspergillaceae</taxon>
        <taxon>Aspergillus</taxon>
        <taxon>Aspergillus subgen. Circumdati</taxon>
    </lineage>
</organism>
<keyword evidence="2" id="KW-1185">Reference proteome</keyword>
<comment type="caution">
    <text evidence="1">The sequence shown here is derived from an EMBL/GenBank/DDBJ whole genome shotgun (WGS) entry which is preliminary data.</text>
</comment>
<name>A0ACC3BAZ6_9EURO</name>
<evidence type="ECO:0000313" key="2">
    <source>
        <dbReference type="Proteomes" id="UP001177260"/>
    </source>
</evidence>
<proteinExistence type="predicted"/>
<gene>
    <name evidence="1" type="ORF">N8T08_000355</name>
</gene>
<evidence type="ECO:0000313" key="1">
    <source>
        <dbReference type="EMBL" id="KAK1147842.1"/>
    </source>
</evidence>
<protein>
    <submittedName>
        <fullName evidence="1">Uncharacterized protein</fullName>
    </submittedName>
</protein>
<dbReference type="Proteomes" id="UP001177260">
    <property type="component" value="Unassembled WGS sequence"/>
</dbReference>